<evidence type="ECO:0000256" key="6">
    <source>
        <dbReference type="RuleBase" id="RU000461"/>
    </source>
</evidence>
<evidence type="ECO:0000256" key="4">
    <source>
        <dbReference type="ARBA" id="ARBA00023004"/>
    </source>
</evidence>
<dbReference type="EMBL" id="AZNF01000014">
    <property type="protein sequence ID" value="KID61694.1"/>
    <property type="molecule type" value="Genomic_DNA"/>
</dbReference>
<dbReference type="PRINTS" id="PR00385">
    <property type="entry name" value="P450"/>
</dbReference>
<dbReference type="GO" id="GO:0016705">
    <property type="term" value="F:oxidoreductase activity, acting on paired donors, with incorporation or reduction of molecular oxygen"/>
    <property type="evidence" value="ECO:0007669"/>
    <property type="project" value="InterPro"/>
</dbReference>
<dbReference type="InterPro" id="IPR050121">
    <property type="entry name" value="Cytochrome_P450_monoxygenase"/>
</dbReference>
<gene>
    <name evidence="8" type="ORF">MAN_08933</name>
</gene>
<comment type="cofactor">
    <cofactor evidence="1 5">
        <name>heme</name>
        <dbReference type="ChEBI" id="CHEBI:30413"/>
    </cofactor>
</comment>
<dbReference type="HOGENOM" id="CLU_001570_14_11_1"/>
<dbReference type="Proteomes" id="UP000031186">
    <property type="component" value="Unassembled WGS sequence"/>
</dbReference>
<dbReference type="InterPro" id="IPR017972">
    <property type="entry name" value="Cyt_P450_CS"/>
</dbReference>
<dbReference type="GO" id="GO:0005506">
    <property type="term" value="F:iron ion binding"/>
    <property type="evidence" value="ECO:0007669"/>
    <property type="project" value="InterPro"/>
</dbReference>
<feature type="non-terminal residue" evidence="8">
    <location>
        <position position="1"/>
    </location>
</feature>
<keyword evidence="6" id="KW-0503">Monooxygenase</keyword>
<dbReference type="GO" id="GO:0020037">
    <property type="term" value="F:heme binding"/>
    <property type="evidence" value="ECO:0007669"/>
    <property type="project" value="InterPro"/>
</dbReference>
<keyword evidence="7" id="KW-1133">Transmembrane helix</keyword>
<keyword evidence="3 5" id="KW-0479">Metal-binding</keyword>
<dbReference type="OrthoDB" id="1470350at2759"/>
<dbReference type="InterPro" id="IPR036396">
    <property type="entry name" value="Cyt_P450_sf"/>
</dbReference>
<reference evidence="8 9" key="1">
    <citation type="journal article" date="2014" name="Proc. Natl. Acad. Sci. U.S.A.">
        <title>Trajectory and genomic determinants of fungal-pathogen speciation and host adaptation.</title>
        <authorList>
            <person name="Hu X."/>
            <person name="Xiao G."/>
            <person name="Zheng P."/>
            <person name="Shang Y."/>
            <person name="Su Y."/>
            <person name="Zhang X."/>
            <person name="Liu X."/>
            <person name="Zhan S."/>
            <person name="St Leger R.J."/>
            <person name="Wang C."/>
        </authorList>
    </citation>
    <scope>NUCLEOTIDE SEQUENCE [LARGE SCALE GENOMIC DNA]</scope>
    <source>
        <strain evidence="8 9">ARSEF 549</strain>
    </source>
</reference>
<dbReference type="PROSITE" id="PS00086">
    <property type="entry name" value="CYTOCHROME_P450"/>
    <property type="match status" value="1"/>
</dbReference>
<dbReference type="Pfam" id="PF00067">
    <property type="entry name" value="p450"/>
    <property type="match status" value="2"/>
</dbReference>
<dbReference type="VEuPathDB" id="FungiDB:MAN_08933"/>
<keyword evidence="4 5" id="KW-0408">Iron</keyword>
<dbReference type="SUPFAM" id="SSF48264">
    <property type="entry name" value="Cytochrome P450"/>
    <property type="match status" value="1"/>
</dbReference>
<organism evidence="8 9">
    <name type="scientific">Metarhizium anisopliae (strain ARSEF 549)</name>
    <dbReference type="NCBI Taxonomy" id="3151832"/>
    <lineage>
        <taxon>Eukaryota</taxon>
        <taxon>Fungi</taxon>
        <taxon>Dikarya</taxon>
        <taxon>Ascomycota</taxon>
        <taxon>Pezizomycotina</taxon>
        <taxon>Sordariomycetes</taxon>
        <taxon>Hypocreomycetidae</taxon>
        <taxon>Hypocreales</taxon>
        <taxon>Clavicipitaceae</taxon>
        <taxon>Metarhizium</taxon>
    </lineage>
</organism>
<comment type="caution">
    <text evidence="8">The sequence shown here is derived from an EMBL/GenBank/DDBJ whole genome shotgun (WGS) entry which is preliminary data.</text>
</comment>
<comment type="similarity">
    <text evidence="6">Belongs to the cytochrome P450 family.</text>
</comment>
<protein>
    <submittedName>
        <fullName evidence="8">Cytochrome P450</fullName>
    </submittedName>
</protein>
<dbReference type="Gene3D" id="1.10.630.10">
    <property type="entry name" value="Cytochrome P450"/>
    <property type="match status" value="1"/>
</dbReference>
<name>A0A0B4FZP2_METAF</name>
<evidence type="ECO:0000256" key="5">
    <source>
        <dbReference type="PIRSR" id="PIRSR602401-1"/>
    </source>
</evidence>
<keyword evidence="7" id="KW-0812">Transmembrane</keyword>
<keyword evidence="6" id="KW-0560">Oxidoreductase</keyword>
<sequence length="528" mass="59479">MYSEATLLRITVYAIGLGAVYVVSLALYRLLLHPLSKYPGPFTAKLSDLYGAFYAFHTVLHERTLDDHARYGPVVRHGPNKLVFSSVKALRDIYQNNNVTKSRAYLISQRAPGVYGLFNAIDPSLHQKKRKLVGRALAPKSLQAFEPVLLQQIDIFIQQLQRHCGPDGSPVNMTSQTKYLFVDVMGHLLFKYPLNLQTEPTHRVLSYSRANFFFNIGMQLPSLVALRLWALQSLWSVISRKRYLRTLQKIILARLAQGPHVKQELLYMSAKSAIPHDDNEWVCDVQTEAVWHMLAGQYFAIHRMFLSHTNTGSDTTSTTLSALFFYLARNPRCYGRLRREIRSAFAQDGDIRSGAALASCVYLRACLDETLRMSPAIPGTLWREEVSGPGAEARPLVVDGHVIPRGVHVGVNTYSLLHNEEYFPEPFVFKPERWLDAAAGQAYREAFAPFSLGARGCLGKGVAYLGTSLVVAKTLWHFDFEESLGCEVQKGRNGDEFLIRDMFSAVHDGPYLTFREVGRGGEWRGFLG</sequence>
<evidence type="ECO:0000256" key="2">
    <source>
        <dbReference type="ARBA" id="ARBA00022617"/>
    </source>
</evidence>
<feature type="transmembrane region" description="Helical" evidence="7">
    <location>
        <begin position="6"/>
        <end position="28"/>
    </location>
</feature>
<keyword evidence="7" id="KW-0472">Membrane</keyword>
<keyword evidence="9" id="KW-1185">Reference proteome</keyword>
<evidence type="ECO:0000313" key="9">
    <source>
        <dbReference type="Proteomes" id="UP000031186"/>
    </source>
</evidence>
<evidence type="ECO:0000256" key="3">
    <source>
        <dbReference type="ARBA" id="ARBA00022723"/>
    </source>
</evidence>
<feature type="binding site" description="axial binding residue" evidence="5">
    <location>
        <position position="457"/>
    </location>
    <ligand>
        <name>heme</name>
        <dbReference type="ChEBI" id="CHEBI:30413"/>
    </ligand>
    <ligandPart>
        <name>Fe</name>
        <dbReference type="ChEBI" id="CHEBI:18248"/>
    </ligandPart>
</feature>
<keyword evidence="2 5" id="KW-0349">Heme</keyword>
<evidence type="ECO:0000313" key="8">
    <source>
        <dbReference type="EMBL" id="KID61694.1"/>
    </source>
</evidence>
<proteinExistence type="inferred from homology"/>
<dbReference type="InterPro" id="IPR001128">
    <property type="entry name" value="Cyt_P450"/>
</dbReference>
<accession>A0A0B4FZP2</accession>
<dbReference type="GO" id="GO:0004497">
    <property type="term" value="F:monooxygenase activity"/>
    <property type="evidence" value="ECO:0007669"/>
    <property type="project" value="UniProtKB-KW"/>
</dbReference>
<dbReference type="InterPro" id="IPR002401">
    <property type="entry name" value="Cyt_P450_E_grp-I"/>
</dbReference>
<dbReference type="PANTHER" id="PTHR24305:SF226">
    <property type="entry name" value="CYTOCHROME P450 MONOOXYGENASE"/>
    <property type="match status" value="1"/>
</dbReference>
<evidence type="ECO:0000256" key="7">
    <source>
        <dbReference type="SAM" id="Phobius"/>
    </source>
</evidence>
<evidence type="ECO:0000256" key="1">
    <source>
        <dbReference type="ARBA" id="ARBA00001971"/>
    </source>
</evidence>
<dbReference type="AlphaFoldDB" id="A0A0B4FZP2"/>
<dbReference type="PRINTS" id="PR00463">
    <property type="entry name" value="EP450I"/>
</dbReference>
<dbReference type="PANTHER" id="PTHR24305">
    <property type="entry name" value="CYTOCHROME P450"/>
    <property type="match status" value="1"/>
</dbReference>